<evidence type="ECO:0000313" key="2">
    <source>
        <dbReference type="Proteomes" id="UP000054166"/>
    </source>
</evidence>
<dbReference type="HOGENOM" id="CLU_2886601_0_0_1"/>
<protein>
    <submittedName>
        <fullName evidence="1">Uncharacterized protein</fullName>
    </submittedName>
</protein>
<organism evidence="1 2">
    <name type="scientific">Piloderma croceum (strain F 1598)</name>
    <dbReference type="NCBI Taxonomy" id="765440"/>
    <lineage>
        <taxon>Eukaryota</taxon>
        <taxon>Fungi</taxon>
        <taxon>Dikarya</taxon>
        <taxon>Basidiomycota</taxon>
        <taxon>Agaricomycotina</taxon>
        <taxon>Agaricomycetes</taxon>
        <taxon>Agaricomycetidae</taxon>
        <taxon>Atheliales</taxon>
        <taxon>Atheliaceae</taxon>
        <taxon>Piloderma</taxon>
    </lineage>
</organism>
<dbReference type="Proteomes" id="UP000054166">
    <property type="component" value="Unassembled WGS sequence"/>
</dbReference>
<reference evidence="2" key="2">
    <citation type="submission" date="2015-01" db="EMBL/GenBank/DDBJ databases">
        <title>Evolutionary Origins and Diversification of the Mycorrhizal Mutualists.</title>
        <authorList>
            <consortium name="DOE Joint Genome Institute"/>
            <consortium name="Mycorrhizal Genomics Consortium"/>
            <person name="Kohler A."/>
            <person name="Kuo A."/>
            <person name="Nagy L.G."/>
            <person name="Floudas D."/>
            <person name="Copeland A."/>
            <person name="Barry K.W."/>
            <person name="Cichocki N."/>
            <person name="Veneault-Fourrey C."/>
            <person name="LaButti K."/>
            <person name="Lindquist E.A."/>
            <person name="Lipzen A."/>
            <person name="Lundell T."/>
            <person name="Morin E."/>
            <person name="Murat C."/>
            <person name="Riley R."/>
            <person name="Ohm R."/>
            <person name="Sun H."/>
            <person name="Tunlid A."/>
            <person name="Henrissat B."/>
            <person name="Grigoriev I.V."/>
            <person name="Hibbett D.S."/>
            <person name="Martin F."/>
        </authorList>
    </citation>
    <scope>NUCLEOTIDE SEQUENCE [LARGE SCALE GENOMIC DNA]</scope>
    <source>
        <strain evidence="2">F 1598</strain>
    </source>
</reference>
<accession>A0A0C3GEG1</accession>
<dbReference type="AlphaFoldDB" id="A0A0C3GEG1"/>
<proteinExistence type="predicted"/>
<evidence type="ECO:0000313" key="1">
    <source>
        <dbReference type="EMBL" id="KIM89021.1"/>
    </source>
</evidence>
<dbReference type="EMBL" id="KN832975">
    <property type="protein sequence ID" value="KIM89021.1"/>
    <property type="molecule type" value="Genomic_DNA"/>
</dbReference>
<reference evidence="1 2" key="1">
    <citation type="submission" date="2014-04" db="EMBL/GenBank/DDBJ databases">
        <authorList>
            <consortium name="DOE Joint Genome Institute"/>
            <person name="Kuo A."/>
            <person name="Tarkka M."/>
            <person name="Buscot F."/>
            <person name="Kohler A."/>
            <person name="Nagy L.G."/>
            <person name="Floudas D."/>
            <person name="Copeland A."/>
            <person name="Barry K.W."/>
            <person name="Cichocki N."/>
            <person name="Veneault-Fourrey C."/>
            <person name="LaButti K."/>
            <person name="Lindquist E.A."/>
            <person name="Lipzen A."/>
            <person name="Lundell T."/>
            <person name="Morin E."/>
            <person name="Murat C."/>
            <person name="Sun H."/>
            <person name="Tunlid A."/>
            <person name="Henrissat B."/>
            <person name="Grigoriev I.V."/>
            <person name="Hibbett D.S."/>
            <person name="Martin F."/>
            <person name="Nordberg H.P."/>
            <person name="Cantor M.N."/>
            <person name="Hua S.X."/>
        </authorList>
    </citation>
    <scope>NUCLEOTIDE SEQUENCE [LARGE SCALE GENOMIC DNA]</scope>
    <source>
        <strain evidence="1 2">F 1598</strain>
    </source>
</reference>
<gene>
    <name evidence="1" type="ORF">PILCRDRAFT_812908</name>
</gene>
<sequence>MCSPFARAIHQSNIYSPACCVVISTGVVRFPLGINAALDIYATYLLSHMLFDYKHDIIVPRSF</sequence>
<dbReference type="InParanoid" id="A0A0C3GEG1"/>
<keyword evidence="2" id="KW-1185">Reference proteome</keyword>
<name>A0A0C3GEG1_PILCF</name>